<evidence type="ECO:0000313" key="9">
    <source>
        <dbReference type="Proteomes" id="UP000034544"/>
    </source>
</evidence>
<proteinExistence type="inferred from homology"/>
<organism evidence="8 9">
    <name type="scientific">candidate division WWE3 bacterium GW2011_GWE1_41_27</name>
    <dbReference type="NCBI Taxonomy" id="1619131"/>
    <lineage>
        <taxon>Bacteria</taxon>
        <taxon>Katanobacteria</taxon>
    </lineage>
</organism>
<feature type="transmembrane region" description="Helical" evidence="6">
    <location>
        <begin position="125"/>
        <end position="148"/>
    </location>
</feature>
<dbReference type="Pfam" id="PF09335">
    <property type="entry name" value="VTT_dom"/>
    <property type="match status" value="1"/>
</dbReference>
<evidence type="ECO:0000313" key="8">
    <source>
        <dbReference type="EMBL" id="KKS06810.1"/>
    </source>
</evidence>
<comment type="caution">
    <text evidence="8">The sequence shown here is derived from an EMBL/GenBank/DDBJ whole genome shotgun (WGS) entry which is preliminary data.</text>
</comment>
<dbReference type="Proteomes" id="UP000034544">
    <property type="component" value="Unassembled WGS sequence"/>
</dbReference>
<reference evidence="8 9" key="1">
    <citation type="journal article" date="2015" name="Nature">
        <title>rRNA introns, odd ribosomes, and small enigmatic genomes across a large radiation of phyla.</title>
        <authorList>
            <person name="Brown C.T."/>
            <person name="Hug L.A."/>
            <person name="Thomas B.C."/>
            <person name="Sharon I."/>
            <person name="Castelle C.J."/>
            <person name="Singh A."/>
            <person name="Wilkins M.J."/>
            <person name="Williams K.H."/>
            <person name="Banfield J.F."/>
        </authorList>
    </citation>
    <scope>NUCLEOTIDE SEQUENCE [LARGE SCALE GENOMIC DNA]</scope>
</reference>
<accession>A0A0G0W1A5</accession>
<dbReference type="GO" id="GO:0005886">
    <property type="term" value="C:plasma membrane"/>
    <property type="evidence" value="ECO:0007669"/>
    <property type="project" value="UniProtKB-SubCell"/>
</dbReference>
<evidence type="ECO:0000256" key="4">
    <source>
        <dbReference type="ARBA" id="ARBA00022989"/>
    </source>
</evidence>
<keyword evidence="2 6" id="KW-1003">Cell membrane</keyword>
<dbReference type="InterPro" id="IPR015414">
    <property type="entry name" value="TMEM64"/>
</dbReference>
<evidence type="ECO:0000256" key="6">
    <source>
        <dbReference type="RuleBase" id="RU366058"/>
    </source>
</evidence>
<sequence>MDDEKKTAGWTIVGILISGIIVALALRYFNNLEFLLKSTGILGPLISIGLYGVFSVTPVPTDSLTIVNGLVFGTLVGTILATVGNTVAALIEYFVGLKVRDVTGTKGKTFTIPLIKKKFPVNSTAFLILGRFLPGYGGKIVSIIGGMYKVSLWKYTWTALIANFIGALMFAYGGSLLRLLIQ</sequence>
<name>A0A0G0W1A5_UNCKA</name>
<evidence type="ECO:0000256" key="1">
    <source>
        <dbReference type="ARBA" id="ARBA00004651"/>
    </source>
</evidence>
<feature type="transmembrane region" description="Helical" evidence="6">
    <location>
        <begin position="160"/>
        <end position="181"/>
    </location>
</feature>
<feature type="transmembrane region" description="Helical" evidence="6">
    <location>
        <begin position="41"/>
        <end position="60"/>
    </location>
</feature>
<dbReference type="AlphaFoldDB" id="A0A0G0W1A5"/>
<evidence type="ECO:0000256" key="3">
    <source>
        <dbReference type="ARBA" id="ARBA00022692"/>
    </source>
</evidence>
<keyword evidence="4 6" id="KW-1133">Transmembrane helix</keyword>
<gene>
    <name evidence="8" type="ORF">UU59_C0020G0003</name>
</gene>
<dbReference type="PANTHER" id="PTHR12677">
    <property type="entry name" value="GOLGI APPARATUS MEMBRANE PROTEIN TVP38-RELATED"/>
    <property type="match status" value="1"/>
</dbReference>
<evidence type="ECO:0000259" key="7">
    <source>
        <dbReference type="Pfam" id="PF09335"/>
    </source>
</evidence>
<evidence type="ECO:0000256" key="5">
    <source>
        <dbReference type="ARBA" id="ARBA00023136"/>
    </source>
</evidence>
<protein>
    <recommendedName>
        <fullName evidence="6">TVP38/TMEM64 family membrane protein</fullName>
    </recommendedName>
</protein>
<feature type="transmembrane region" description="Helical" evidence="6">
    <location>
        <begin position="66"/>
        <end position="91"/>
    </location>
</feature>
<evidence type="ECO:0000256" key="2">
    <source>
        <dbReference type="ARBA" id="ARBA00022475"/>
    </source>
</evidence>
<feature type="domain" description="VTT" evidence="7">
    <location>
        <begin position="59"/>
        <end position="175"/>
    </location>
</feature>
<feature type="transmembrane region" description="Helical" evidence="6">
    <location>
        <begin position="12"/>
        <end position="29"/>
    </location>
</feature>
<comment type="subcellular location">
    <subcellularLocation>
        <location evidence="1 6">Cell membrane</location>
        <topology evidence="1 6">Multi-pass membrane protein</topology>
    </subcellularLocation>
</comment>
<keyword evidence="3 6" id="KW-0812">Transmembrane</keyword>
<comment type="similarity">
    <text evidence="6">Belongs to the TVP38/TMEM64 family.</text>
</comment>
<dbReference type="EMBL" id="LCBF01000020">
    <property type="protein sequence ID" value="KKS06810.1"/>
    <property type="molecule type" value="Genomic_DNA"/>
</dbReference>
<keyword evidence="5 6" id="KW-0472">Membrane</keyword>
<dbReference type="InterPro" id="IPR032816">
    <property type="entry name" value="VTT_dom"/>
</dbReference>
<dbReference type="PANTHER" id="PTHR12677:SF59">
    <property type="entry name" value="GOLGI APPARATUS MEMBRANE PROTEIN TVP38-RELATED"/>
    <property type="match status" value="1"/>
</dbReference>